<evidence type="ECO:0000313" key="1">
    <source>
        <dbReference type="EMBL" id="VAW66933.1"/>
    </source>
</evidence>
<sequence>VSSAEINKVEKLINNRPRKCLNYRTPYEMFRIASGALAD</sequence>
<gene>
    <name evidence="1" type="ORF">MNBD_GAMMA08-1105</name>
</gene>
<accession>A0A3B0XS83</accession>
<feature type="non-terminal residue" evidence="1">
    <location>
        <position position="1"/>
    </location>
</feature>
<name>A0A3B0XS83_9ZZZZ</name>
<organism evidence="1">
    <name type="scientific">hydrothermal vent metagenome</name>
    <dbReference type="NCBI Taxonomy" id="652676"/>
    <lineage>
        <taxon>unclassified sequences</taxon>
        <taxon>metagenomes</taxon>
        <taxon>ecological metagenomes</taxon>
    </lineage>
</organism>
<dbReference type="EMBL" id="UOFH01000363">
    <property type="protein sequence ID" value="VAW66933.1"/>
    <property type="molecule type" value="Genomic_DNA"/>
</dbReference>
<proteinExistence type="predicted"/>
<reference evidence="1" key="1">
    <citation type="submission" date="2018-06" db="EMBL/GenBank/DDBJ databases">
        <authorList>
            <person name="Zhirakovskaya E."/>
        </authorList>
    </citation>
    <scope>NUCLEOTIDE SEQUENCE</scope>
</reference>
<dbReference type="AlphaFoldDB" id="A0A3B0XS83"/>
<evidence type="ECO:0008006" key="2">
    <source>
        <dbReference type="Google" id="ProtNLM"/>
    </source>
</evidence>
<protein>
    <recommendedName>
        <fullName evidence="2">Mobile element protein</fullName>
    </recommendedName>
</protein>